<accession>A0A7W5DW66</accession>
<sequence>MRSMLRHRFGAIMGWHRRRVTETRYFETLCAMRVSTACSRGWSTLGCFGSSVITNDVAAIARLRGTESWRVKLR</sequence>
<keyword evidence="2" id="KW-1185">Reference proteome</keyword>
<protein>
    <submittedName>
        <fullName evidence="1">Uncharacterized protein</fullName>
    </submittedName>
</protein>
<proteinExistence type="predicted"/>
<dbReference type="AlphaFoldDB" id="A0A7W5DW66"/>
<reference evidence="1 2" key="1">
    <citation type="submission" date="2020-08" db="EMBL/GenBank/DDBJ databases">
        <title>Genomic Encyclopedia of Type Strains, Phase III (KMG-III): the genomes of soil and plant-associated and newly described type strains.</title>
        <authorList>
            <person name="Whitman W."/>
        </authorList>
    </citation>
    <scope>NUCLEOTIDE SEQUENCE [LARGE SCALE GENOMIC DNA]</scope>
    <source>
        <strain evidence="1 2">CECT 8075</strain>
    </source>
</reference>
<comment type="caution">
    <text evidence="1">The sequence shown here is derived from an EMBL/GenBank/DDBJ whole genome shotgun (WGS) entry which is preliminary data.</text>
</comment>
<organism evidence="1 2">
    <name type="scientific">Aporhodopirellula rubra</name>
    <dbReference type="NCBI Taxonomy" id="980271"/>
    <lineage>
        <taxon>Bacteria</taxon>
        <taxon>Pseudomonadati</taxon>
        <taxon>Planctomycetota</taxon>
        <taxon>Planctomycetia</taxon>
        <taxon>Pirellulales</taxon>
        <taxon>Pirellulaceae</taxon>
        <taxon>Aporhodopirellula</taxon>
    </lineage>
</organism>
<name>A0A7W5DW66_9BACT</name>
<dbReference type="EMBL" id="JACHXU010000004">
    <property type="protein sequence ID" value="MBB3205650.1"/>
    <property type="molecule type" value="Genomic_DNA"/>
</dbReference>
<evidence type="ECO:0000313" key="1">
    <source>
        <dbReference type="EMBL" id="MBB3205650.1"/>
    </source>
</evidence>
<gene>
    <name evidence="1" type="ORF">FHS27_001454</name>
</gene>
<evidence type="ECO:0000313" key="2">
    <source>
        <dbReference type="Proteomes" id="UP000536179"/>
    </source>
</evidence>
<dbReference type="Proteomes" id="UP000536179">
    <property type="component" value="Unassembled WGS sequence"/>
</dbReference>